<feature type="domain" description="Lantibiotic dehydratase N-terminal" evidence="2">
    <location>
        <begin position="59"/>
        <end position="714"/>
    </location>
</feature>
<dbReference type="Pfam" id="PF04738">
    <property type="entry name" value="Lant_dehydr_N"/>
    <property type="match status" value="1"/>
</dbReference>
<feature type="non-terminal residue" evidence="4">
    <location>
        <position position="968"/>
    </location>
</feature>
<reference evidence="4" key="2">
    <citation type="journal article" date="2021" name="Microbiome">
        <title>Successional dynamics and alternative stable states in a saline activated sludge microbial community over 9 years.</title>
        <authorList>
            <person name="Wang Y."/>
            <person name="Ye J."/>
            <person name="Ju F."/>
            <person name="Liu L."/>
            <person name="Boyd J.A."/>
            <person name="Deng Y."/>
            <person name="Parks D.H."/>
            <person name="Jiang X."/>
            <person name="Yin X."/>
            <person name="Woodcroft B.J."/>
            <person name="Tyson G.W."/>
            <person name="Hugenholtz P."/>
            <person name="Polz M.F."/>
            <person name="Zhang T."/>
        </authorList>
    </citation>
    <scope>NUCLEOTIDE SEQUENCE</scope>
    <source>
        <strain evidence="4">HKST-UBA01</strain>
    </source>
</reference>
<dbReference type="EMBL" id="JAGQHR010000341">
    <property type="protein sequence ID" value="MCA9728281.1"/>
    <property type="molecule type" value="Genomic_DNA"/>
</dbReference>
<name>A0A956LZE9_UNCEI</name>
<dbReference type="Pfam" id="PF14028">
    <property type="entry name" value="Lant_dehydr_C"/>
    <property type="match status" value="1"/>
</dbReference>
<evidence type="ECO:0000313" key="5">
    <source>
        <dbReference type="Proteomes" id="UP000697710"/>
    </source>
</evidence>
<proteinExistence type="predicted"/>
<comment type="caution">
    <text evidence="4">The sequence shown here is derived from an EMBL/GenBank/DDBJ whole genome shotgun (WGS) entry which is preliminary data.</text>
</comment>
<evidence type="ECO:0000256" key="1">
    <source>
        <dbReference type="SAM" id="MobiDB-lite"/>
    </source>
</evidence>
<sequence>MRQTHSYGFLALRTPFLPLDSLRQWADDLTCASHPDDADRWARDRETALERLRRLLDSPVVREAIFLASPDLDEVIDGWRERVAHSPRESETDARVVRALVKYLYRMGSRCTPFGLFAGNSAGQVGSAATQLTLSDPPCAHRHTRLDTEILDQIVAQLADAPETRRHLAFTDNSSICAVGDMLRYAEPRTVSGRRAYFLVDVEPHEHLLRALERARPGAHLDQIADAIADDEVSFEAAREFVDQLVDAKMLVPDLGPVITGTESTDALVSGLASIPSARATEERLTTVRDALRDMDRRGPGVPPGDYRALLESVRTLTPVDPAHFVQLDLVRSASSCSVGRSTVEELLSATQVLIDLFAHGHTDPLSEFRRAFEERYGERAVALPEALDEELGIGFQASSAPGADASPLIAGLPFPPPEEEERLSWGSRARFLSYRVSEAIATGSEELVLDPAELAPFHDPTGPALAESFHIHATLLHGENDEQASATPVAVLESAGGPSGARLLGRFCHGDADLLAAVRSHVQEEEALHPEVRYFEVVHLPEGRTGNILARPLLRSLELEFLGRSGAPPESRLRIDDLTVSLEGTRIVIRSRKLGCEVRPRLTSAHNPRWRSLGLYRFLCALQADGFVEGVLWSWGPLESQPRLPRVRLGRIVLARQQWNVPRSEIRSLSASRGHDGFRAVQAWRTQRKLPRWIGLADQDNVLTVDLDHPLSIAAFVHALSQRDGATVQEVFPGARPDVVEGPGGRYVNEIVVPVVRHPSEPRATHPAPAPAPDPAHASGLRQRGSHSREVPETFPPGSEWLTLKLYTGIATSDRLLQELILPWVDDGRRSGAVHRWFYLRYADPDWHLRVRLDGDPVRLLTEVLPALHAGVDPWLADRRVHRVTVDTYVRETRRYGGPEAIEAAESVFFHDSETCASFIACAPGDDGLDLRWRFALVAMDRMLHDLGYELAARHRLTARMAEAYSA</sequence>
<feature type="domain" description="Thiopeptide-type bacteriocin biosynthesis" evidence="3">
    <location>
        <begin position="802"/>
        <end position="967"/>
    </location>
</feature>
<dbReference type="InterPro" id="IPR023809">
    <property type="entry name" value="Thiopep_bacteriocin_synth_dom"/>
</dbReference>
<reference evidence="4" key="1">
    <citation type="submission" date="2020-04" db="EMBL/GenBank/DDBJ databases">
        <authorList>
            <person name="Zhang T."/>
        </authorList>
    </citation>
    <scope>NUCLEOTIDE SEQUENCE</scope>
    <source>
        <strain evidence="4">HKST-UBA01</strain>
    </source>
</reference>
<protein>
    <submittedName>
        <fullName evidence="4">Lantibiotic dehydratase</fullName>
    </submittedName>
</protein>
<dbReference type="InterPro" id="IPR006827">
    <property type="entry name" value="Lant_deHydtase_N"/>
</dbReference>
<dbReference type="Proteomes" id="UP000697710">
    <property type="component" value="Unassembled WGS sequence"/>
</dbReference>
<feature type="region of interest" description="Disordered" evidence="1">
    <location>
        <begin position="761"/>
        <end position="797"/>
    </location>
</feature>
<gene>
    <name evidence="4" type="ORF">KC729_11400</name>
</gene>
<dbReference type="NCBIfam" id="TIGR03891">
    <property type="entry name" value="thiopep_ocin"/>
    <property type="match status" value="1"/>
</dbReference>
<evidence type="ECO:0000313" key="4">
    <source>
        <dbReference type="EMBL" id="MCA9728281.1"/>
    </source>
</evidence>
<dbReference type="AlphaFoldDB" id="A0A956LZE9"/>
<accession>A0A956LZE9</accession>
<evidence type="ECO:0000259" key="2">
    <source>
        <dbReference type="Pfam" id="PF04738"/>
    </source>
</evidence>
<organism evidence="4 5">
    <name type="scientific">Eiseniibacteriota bacterium</name>
    <dbReference type="NCBI Taxonomy" id="2212470"/>
    <lineage>
        <taxon>Bacteria</taxon>
        <taxon>Candidatus Eiseniibacteriota</taxon>
    </lineage>
</organism>
<evidence type="ECO:0000259" key="3">
    <source>
        <dbReference type="Pfam" id="PF14028"/>
    </source>
</evidence>